<dbReference type="Pfam" id="PF01738">
    <property type="entry name" value="DLH"/>
    <property type="match status" value="1"/>
</dbReference>
<feature type="domain" description="Dienelactone hydrolase" evidence="2">
    <location>
        <begin position="49"/>
        <end position="258"/>
    </location>
</feature>
<dbReference type="GO" id="GO:0016787">
    <property type="term" value="F:hydrolase activity"/>
    <property type="evidence" value="ECO:0007669"/>
    <property type="project" value="UniProtKB-KW"/>
</dbReference>
<sequence>MLSRFTTLATTKAALSAIVFSVATVGLTQTAAAITTKNVVYTVDNEPYEGYYAKADKPNAPFILLLHDWDGLTEYERMRADMLAEEGYNVFAADAFGQGIRPTSVDDKMHLTGGLDNDRNKMRRLMAGALNAAQAEGNDVYNGVTMGYCFGGTLALELARSGFEQKGFVIFHGGLDTPAGQNYDNTKGNILVFHGTSDDVAPFDSFVKLAERLDDANVPNEMTTYGNVGHAFTESSSDSYNAYADKNSWNRYLDFLDTLYDK</sequence>
<dbReference type="InterPro" id="IPR002925">
    <property type="entry name" value="Dienelactn_hydro"/>
</dbReference>
<feature type="chain" id="PRO_5043983785" evidence="1">
    <location>
        <begin position="24"/>
        <end position="262"/>
    </location>
</feature>
<feature type="signal peptide" evidence="1">
    <location>
        <begin position="1"/>
        <end position="23"/>
    </location>
</feature>
<dbReference type="Proteomes" id="UP000829560">
    <property type="component" value="Chromosome"/>
</dbReference>
<reference evidence="3" key="1">
    <citation type="submission" date="2024-03" db="EMBL/GenBank/DDBJ databases">
        <title>Psychrobacter raelis sp. nov. isolated from a dog with peritonitis.</title>
        <authorList>
            <person name="Schiavone A."/>
            <person name="Manzulli V."/>
            <person name="Camarda A."/>
            <person name="Cafiero M.A."/>
            <person name="Vasco I."/>
            <person name="Marino L."/>
            <person name="Pennuzzi G."/>
            <person name="Serrecchia L."/>
            <person name="Galante D."/>
            <person name="Pugliese N."/>
        </authorList>
    </citation>
    <scope>NUCLEOTIDE SEQUENCE</scope>
    <source>
        <strain evidence="3">PraFG1</strain>
    </source>
</reference>
<evidence type="ECO:0000313" key="4">
    <source>
        <dbReference type="Proteomes" id="UP000829560"/>
    </source>
</evidence>
<dbReference type="InterPro" id="IPR051049">
    <property type="entry name" value="Dienelactone_hydrolase-like"/>
</dbReference>
<organism evidence="3 4">
    <name type="scientific">Psychrobacter raelei</name>
    <dbReference type="NCBI Taxonomy" id="2565531"/>
    <lineage>
        <taxon>Bacteria</taxon>
        <taxon>Pseudomonadati</taxon>
        <taxon>Pseudomonadota</taxon>
        <taxon>Gammaproteobacteria</taxon>
        <taxon>Moraxellales</taxon>
        <taxon>Moraxellaceae</taxon>
        <taxon>Psychrobacter</taxon>
    </lineage>
</organism>
<proteinExistence type="predicted"/>
<keyword evidence="3" id="KW-0378">Hydrolase</keyword>
<dbReference type="KEGG" id="prae:MN210_15310"/>
<dbReference type="SUPFAM" id="SSF53474">
    <property type="entry name" value="alpha/beta-Hydrolases"/>
    <property type="match status" value="1"/>
</dbReference>
<dbReference type="AlphaFoldDB" id="A0AAT9PEF6"/>
<dbReference type="PANTHER" id="PTHR46623:SF6">
    <property type="entry name" value="ALPHA_BETA-HYDROLASES SUPERFAMILY PROTEIN"/>
    <property type="match status" value="1"/>
</dbReference>
<accession>A0AAT9PEF6</accession>
<dbReference type="InterPro" id="IPR029058">
    <property type="entry name" value="AB_hydrolase_fold"/>
</dbReference>
<dbReference type="RefSeq" id="WP_110817135.1">
    <property type="nucleotide sequence ID" value="NZ_CP093310.2"/>
</dbReference>
<dbReference type="PANTHER" id="PTHR46623">
    <property type="entry name" value="CARBOXYMETHYLENEBUTENOLIDASE-RELATED"/>
    <property type="match status" value="1"/>
</dbReference>
<evidence type="ECO:0000313" key="3">
    <source>
        <dbReference type="EMBL" id="UNK05268.1"/>
    </source>
</evidence>
<keyword evidence="4" id="KW-1185">Reference proteome</keyword>
<name>A0AAT9PEF6_9GAMM</name>
<keyword evidence="1" id="KW-0732">Signal</keyword>
<dbReference type="EMBL" id="CP093310">
    <property type="protein sequence ID" value="UNK05268.1"/>
    <property type="molecule type" value="Genomic_DNA"/>
</dbReference>
<evidence type="ECO:0000256" key="1">
    <source>
        <dbReference type="SAM" id="SignalP"/>
    </source>
</evidence>
<gene>
    <name evidence="3" type="ORF">MN210_15310</name>
</gene>
<dbReference type="Gene3D" id="3.40.50.1820">
    <property type="entry name" value="alpha/beta hydrolase"/>
    <property type="match status" value="1"/>
</dbReference>
<protein>
    <submittedName>
        <fullName evidence="3">Dienelactone hydrolase family protein</fullName>
    </submittedName>
</protein>
<evidence type="ECO:0000259" key="2">
    <source>
        <dbReference type="Pfam" id="PF01738"/>
    </source>
</evidence>